<feature type="transmembrane region" description="Helical" evidence="1">
    <location>
        <begin position="455"/>
        <end position="477"/>
    </location>
</feature>
<feature type="transmembrane region" description="Helical" evidence="1">
    <location>
        <begin position="119"/>
        <end position="142"/>
    </location>
</feature>
<protein>
    <submittedName>
        <fullName evidence="3">YjiH family protein</fullName>
    </submittedName>
</protein>
<organism evidence="3 4">
    <name type="scientific">Selenomonas ruminantium</name>
    <dbReference type="NCBI Taxonomy" id="971"/>
    <lineage>
        <taxon>Bacteria</taxon>
        <taxon>Bacillati</taxon>
        <taxon>Bacillota</taxon>
        <taxon>Negativicutes</taxon>
        <taxon>Selenomonadales</taxon>
        <taxon>Selenomonadaceae</taxon>
        <taxon>Selenomonas</taxon>
    </lineage>
</organism>
<keyword evidence="1" id="KW-1133">Transmembrane helix</keyword>
<comment type="caution">
    <text evidence="3">The sequence shown here is derived from an EMBL/GenBank/DDBJ whole genome shotgun (WGS) entry which is preliminary data.</text>
</comment>
<proteinExistence type="predicted"/>
<feature type="domain" description="Nucleoside transporter/FeoB GTPase Gate" evidence="2">
    <location>
        <begin position="172"/>
        <end position="263"/>
    </location>
</feature>
<evidence type="ECO:0000313" key="4">
    <source>
        <dbReference type="Proteomes" id="UP000772151"/>
    </source>
</evidence>
<dbReference type="Pfam" id="PF07670">
    <property type="entry name" value="Gate"/>
    <property type="match status" value="1"/>
</dbReference>
<dbReference type="Proteomes" id="UP000772151">
    <property type="component" value="Unassembled WGS sequence"/>
</dbReference>
<feature type="transmembrane region" description="Helical" evidence="1">
    <location>
        <begin position="244"/>
        <end position="265"/>
    </location>
</feature>
<keyword evidence="1" id="KW-0812">Transmembrane</keyword>
<feature type="transmembrane region" description="Helical" evidence="1">
    <location>
        <begin position="339"/>
        <end position="361"/>
    </location>
</feature>
<sequence length="478" mass="52263">MAKLEQRRYKNRAKKCVTRGQKPCKIGAVVNLCIKSEEKYMTWIKFVVGALFGMGMFLLPVGGGEGFSTPVGMLTEWLEKLITANVPWFLYLLVALSALGALACRFCQPSFITKRKWAMGLFNVSWPYLLTRLVALLVVIAVGGEIGPEWIRGADVGGSMVGLSQTLVALAFSLSFVLPFLTDTGIMEFTGVLLKPLIRPLFHVPGRASVDLIASWLASSNTAVLITAGQYNSGYYSRREAATIMTNFSLVSIPFCMVVAGTLHVEHLFPLLYLTVTVVGLLLAVIAVRIPPLAAVADDYRGEPQLKEEVPQGNSLVSWAIAAALERAAKFRLSVAVKVGLEMAIGILFDLIPIVIAWGTIGTLLVNETPIFQWIAYPMGLYMWAMGIPDAFTLAPATLVGFIDMFIPALITNPEAPEQIRFFISALSLVQIIYLTEVGSIIVKSDVGLDIKRLFVIFLERTLVAIPLLWLVAKLFVG</sequence>
<accession>A0A927WKU1</accession>
<feature type="transmembrane region" description="Helical" evidence="1">
    <location>
        <begin position="271"/>
        <end position="291"/>
    </location>
</feature>
<name>A0A927WKU1_SELRU</name>
<evidence type="ECO:0000259" key="2">
    <source>
        <dbReference type="Pfam" id="PF07670"/>
    </source>
</evidence>
<gene>
    <name evidence="3" type="ORF">E7203_01595</name>
</gene>
<feature type="transmembrane region" description="Helical" evidence="1">
    <location>
        <begin position="381"/>
        <end position="410"/>
    </location>
</feature>
<feature type="transmembrane region" description="Helical" evidence="1">
    <location>
        <begin position="162"/>
        <end position="181"/>
    </location>
</feature>
<dbReference type="InterPro" id="IPR011642">
    <property type="entry name" value="Gate_dom"/>
</dbReference>
<evidence type="ECO:0000256" key="1">
    <source>
        <dbReference type="SAM" id="Phobius"/>
    </source>
</evidence>
<dbReference type="EMBL" id="SVCA01000001">
    <property type="protein sequence ID" value="MBE6084160.1"/>
    <property type="molecule type" value="Genomic_DNA"/>
</dbReference>
<keyword evidence="1" id="KW-0472">Membrane</keyword>
<evidence type="ECO:0000313" key="3">
    <source>
        <dbReference type="EMBL" id="MBE6084160.1"/>
    </source>
</evidence>
<feature type="transmembrane region" description="Helical" evidence="1">
    <location>
        <begin position="88"/>
        <end position="107"/>
    </location>
</feature>
<feature type="transmembrane region" description="Helical" evidence="1">
    <location>
        <begin position="43"/>
        <end position="63"/>
    </location>
</feature>
<reference evidence="3" key="1">
    <citation type="submission" date="2019-04" db="EMBL/GenBank/DDBJ databases">
        <title>Evolution of Biomass-Degrading Anaerobic Consortia Revealed by Metagenomics.</title>
        <authorList>
            <person name="Peng X."/>
        </authorList>
    </citation>
    <scope>NUCLEOTIDE SEQUENCE</scope>
    <source>
        <strain evidence="3">SIG242</strain>
    </source>
</reference>
<dbReference type="AlphaFoldDB" id="A0A927WKU1"/>